<feature type="transmembrane region" description="Helical" evidence="1">
    <location>
        <begin position="142"/>
        <end position="166"/>
    </location>
</feature>
<protein>
    <submittedName>
        <fullName evidence="2">DUF2306 domain-containing protein</fullName>
    </submittedName>
</protein>
<accession>A0A842HT25</accession>
<evidence type="ECO:0000313" key="3">
    <source>
        <dbReference type="Proteomes" id="UP000564378"/>
    </source>
</evidence>
<gene>
    <name evidence="2" type="ORF">H6P80_01250</name>
</gene>
<dbReference type="AlphaFoldDB" id="A0A842HT25"/>
<feature type="transmembrane region" description="Helical" evidence="1">
    <location>
        <begin position="51"/>
        <end position="74"/>
    </location>
</feature>
<keyword evidence="1" id="KW-0812">Transmembrane</keyword>
<dbReference type="RefSeq" id="WP_185799538.1">
    <property type="nucleotide sequence ID" value="NZ_JACJVJ010000001.1"/>
</dbReference>
<dbReference type="Pfam" id="PF10067">
    <property type="entry name" value="DUF2306"/>
    <property type="match status" value="1"/>
</dbReference>
<dbReference type="EMBL" id="JACJVJ010000001">
    <property type="protein sequence ID" value="MBC2776236.1"/>
    <property type="molecule type" value="Genomic_DNA"/>
</dbReference>
<sequence length="167" mass="17669">MTTIEDSKIAAASGLGIVPVLTIGLGIAVLTAVLTALSFGPGEAKAVQPNLPLPLIIHLATFLPALPLGAYLLLRRKGDRLHKRLGRIWAMLMVVTAIASFGVGDGLSFIHIFSVTTLISIPLAIWRIRVGDVRGHRRAMEAVYIGLVVAGAFTFVPGRLLGVLLFG</sequence>
<evidence type="ECO:0000256" key="1">
    <source>
        <dbReference type="SAM" id="Phobius"/>
    </source>
</evidence>
<dbReference type="Proteomes" id="UP000564378">
    <property type="component" value="Unassembled WGS sequence"/>
</dbReference>
<feature type="transmembrane region" description="Helical" evidence="1">
    <location>
        <begin position="109"/>
        <end position="130"/>
    </location>
</feature>
<reference evidence="2 3" key="1">
    <citation type="submission" date="2020-08" db="EMBL/GenBank/DDBJ databases">
        <title>Draft genome sequence of Parasphingopyxis sp. GrpM-11.</title>
        <authorList>
            <person name="Oh J."/>
            <person name="Roh D.-H."/>
        </authorList>
    </citation>
    <scope>NUCLEOTIDE SEQUENCE [LARGE SCALE GENOMIC DNA]</scope>
    <source>
        <strain evidence="2 3">GrpM-11</strain>
    </source>
</reference>
<keyword evidence="1" id="KW-0472">Membrane</keyword>
<dbReference type="InterPro" id="IPR018750">
    <property type="entry name" value="DUF2306_membrane"/>
</dbReference>
<organism evidence="2 3">
    <name type="scientific">Parasphingopyxis marina</name>
    <dbReference type="NCBI Taxonomy" id="2761622"/>
    <lineage>
        <taxon>Bacteria</taxon>
        <taxon>Pseudomonadati</taxon>
        <taxon>Pseudomonadota</taxon>
        <taxon>Alphaproteobacteria</taxon>
        <taxon>Sphingomonadales</taxon>
        <taxon>Sphingomonadaceae</taxon>
        <taxon>Parasphingopyxis</taxon>
    </lineage>
</organism>
<name>A0A842HT25_9SPHN</name>
<proteinExistence type="predicted"/>
<feature type="transmembrane region" description="Helical" evidence="1">
    <location>
        <begin position="86"/>
        <end position="103"/>
    </location>
</feature>
<keyword evidence="1" id="KW-1133">Transmembrane helix</keyword>
<keyword evidence="3" id="KW-1185">Reference proteome</keyword>
<evidence type="ECO:0000313" key="2">
    <source>
        <dbReference type="EMBL" id="MBC2776236.1"/>
    </source>
</evidence>
<feature type="transmembrane region" description="Helical" evidence="1">
    <location>
        <begin position="12"/>
        <end position="39"/>
    </location>
</feature>
<comment type="caution">
    <text evidence="2">The sequence shown here is derived from an EMBL/GenBank/DDBJ whole genome shotgun (WGS) entry which is preliminary data.</text>
</comment>